<keyword evidence="4" id="KW-0175">Coiled coil</keyword>
<keyword evidence="2" id="KW-0238">DNA-binding</keyword>
<dbReference type="Pfam" id="PF13411">
    <property type="entry name" value="MerR_1"/>
    <property type="match status" value="1"/>
</dbReference>
<gene>
    <name evidence="6" type="ORF">RIL183_11831</name>
</gene>
<proteinExistence type="predicted"/>
<feature type="domain" description="HTH merR-type" evidence="5">
    <location>
        <begin position="1"/>
        <end position="71"/>
    </location>
</feature>
<keyword evidence="1" id="KW-0805">Transcription regulation</keyword>
<dbReference type="GO" id="GO:0003700">
    <property type="term" value="F:DNA-binding transcription factor activity"/>
    <property type="evidence" value="ECO:0007669"/>
    <property type="project" value="InterPro"/>
</dbReference>
<keyword evidence="7" id="KW-1185">Reference proteome</keyword>
<dbReference type="PANTHER" id="PTHR30204">
    <property type="entry name" value="REDOX-CYCLING DRUG-SENSING TRANSCRIPTIONAL ACTIVATOR SOXR"/>
    <property type="match status" value="1"/>
</dbReference>
<organism evidence="6 7">
    <name type="scientific">Roseburia inulinivorans</name>
    <dbReference type="NCBI Taxonomy" id="360807"/>
    <lineage>
        <taxon>Bacteria</taxon>
        <taxon>Bacillati</taxon>
        <taxon>Bacillota</taxon>
        <taxon>Clostridia</taxon>
        <taxon>Lachnospirales</taxon>
        <taxon>Lachnospiraceae</taxon>
        <taxon>Roseburia</taxon>
    </lineage>
</organism>
<dbReference type="RefSeq" id="WP_055038988.1">
    <property type="nucleotide sequence ID" value="NZ_CVRS01000002.1"/>
</dbReference>
<dbReference type="PANTHER" id="PTHR30204:SF94">
    <property type="entry name" value="HEAVY METAL-DEPENDENT TRANSCRIPTIONAL REGULATOR HI_0293-RELATED"/>
    <property type="match status" value="1"/>
</dbReference>
<dbReference type="PROSITE" id="PS50937">
    <property type="entry name" value="HTH_MERR_2"/>
    <property type="match status" value="1"/>
</dbReference>
<sequence>MKEKIGVIARYTGLAAHTIKYYENMGLIDNVRDEQSNYRYYELNQRTIIHECMHYRKLDFPIKDIEYMIKEASADGINDCFSRHLEQLDQQIERLQEIRKKVQKTKDELEEWDEKENEWFVEEVEPVLIYWQTEGIDWVKGRECENAGIDYEKYDTRTFAQMKKESLNEDELSYRWGIGIDKADYTDEAYAKDLVECFAVKRAYVTFVKVDEAIASGKIMKILDRIFIEGKVFDAYPGDIYFRRLKMVMENGRAVSYYKVMIPAKQP</sequence>
<evidence type="ECO:0000256" key="3">
    <source>
        <dbReference type="ARBA" id="ARBA00023163"/>
    </source>
</evidence>
<evidence type="ECO:0000259" key="5">
    <source>
        <dbReference type="PROSITE" id="PS50937"/>
    </source>
</evidence>
<accession>A0A0M6W8T7</accession>
<keyword evidence="3" id="KW-0804">Transcription</keyword>
<dbReference type="InterPro" id="IPR009061">
    <property type="entry name" value="DNA-bd_dom_put_sf"/>
</dbReference>
<dbReference type="SUPFAM" id="SSF46955">
    <property type="entry name" value="Putative DNA-binding domain"/>
    <property type="match status" value="1"/>
</dbReference>
<evidence type="ECO:0000313" key="7">
    <source>
        <dbReference type="Proteomes" id="UP000049828"/>
    </source>
</evidence>
<evidence type="ECO:0000256" key="2">
    <source>
        <dbReference type="ARBA" id="ARBA00023125"/>
    </source>
</evidence>
<evidence type="ECO:0000256" key="1">
    <source>
        <dbReference type="ARBA" id="ARBA00023015"/>
    </source>
</evidence>
<evidence type="ECO:0000256" key="4">
    <source>
        <dbReference type="SAM" id="Coils"/>
    </source>
</evidence>
<name>A0A0M6W8T7_9FIRM</name>
<dbReference type="Proteomes" id="UP000049828">
    <property type="component" value="Unassembled WGS sequence"/>
</dbReference>
<dbReference type="InterPro" id="IPR047057">
    <property type="entry name" value="MerR_fam"/>
</dbReference>
<dbReference type="GO" id="GO:0003677">
    <property type="term" value="F:DNA binding"/>
    <property type="evidence" value="ECO:0007669"/>
    <property type="project" value="UniProtKB-KW"/>
</dbReference>
<dbReference type="InterPro" id="IPR000551">
    <property type="entry name" value="MerR-type_HTH_dom"/>
</dbReference>
<dbReference type="EMBL" id="CVRS01000002">
    <property type="protein sequence ID" value="CRL31855.1"/>
    <property type="molecule type" value="Genomic_DNA"/>
</dbReference>
<dbReference type="Gene3D" id="1.10.1660.10">
    <property type="match status" value="1"/>
</dbReference>
<feature type="coiled-coil region" evidence="4">
    <location>
        <begin position="78"/>
        <end position="115"/>
    </location>
</feature>
<evidence type="ECO:0000313" key="6">
    <source>
        <dbReference type="EMBL" id="CRL31855.1"/>
    </source>
</evidence>
<dbReference type="AlphaFoldDB" id="A0A0M6W8T7"/>
<dbReference type="OrthoDB" id="9814833at2"/>
<reference evidence="7" key="1">
    <citation type="submission" date="2015-05" db="EMBL/GenBank/DDBJ databases">
        <authorList>
            <consortium name="Pathogen Informatics"/>
        </authorList>
    </citation>
    <scope>NUCLEOTIDE SEQUENCE [LARGE SCALE GENOMIC DNA]</scope>
    <source>
        <strain evidence="7">L1-83</strain>
    </source>
</reference>
<protein>
    <recommendedName>
        <fullName evidence="5">HTH merR-type domain-containing protein</fullName>
    </recommendedName>
</protein>
<dbReference type="SMART" id="SM00422">
    <property type="entry name" value="HTH_MERR"/>
    <property type="match status" value="1"/>
</dbReference>